<sequence>MPEPYDSLEGVGGIAAATICFPRLLSVRMSRRGGGALFCTNRGAERGATGGPHYLHAIRERLGDGRAGTPSALFGIRG</sequence>
<organism evidence="1 2">
    <name type="scientific">Liparis tanakae</name>
    <name type="common">Tanaka's snailfish</name>
    <dbReference type="NCBI Taxonomy" id="230148"/>
    <lineage>
        <taxon>Eukaryota</taxon>
        <taxon>Metazoa</taxon>
        <taxon>Chordata</taxon>
        <taxon>Craniata</taxon>
        <taxon>Vertebrata</taxon>
        <taxon>Euteleostomi</taxon>
        <taxon>Actinopterygii</taxon>
        <taxon>Neopterygii</taxon>
        <taxon>Teleostei</taxon>
        <taxon>Neoteleostei</taxon>
        <taxon>Acanthomorphata</taxon>
        <taxon>Eupercaria</taxon>
        <taxon>Perciformes</taxon>
        <taxon>Cottioidei</taxon>
        <taxon>Cottales</taxon>
        <taxon>Liparidae</taxon>
        <taxon>Liparis</taxon>
    </lineage>
</organism>
<accession>A0A4Z2EPY7</accession>
<keyword evidence="2" id="KW-1185">Reference proteome</keyword>
<evidence type="ECO:0000313" key="1">
    <source>
        <dbReference type="EMBL" id="TNN30464.1"/>
    </source>
</evidence>
<protein>
    <submittedName>
        <fullName evidence="1">Uncharacterized protein</fullName>
    </submittedName>
</protein>
<dbReference type="AlphaFoldDB" id="A0A4Z2EPY7"/>
<gene>
    <name evidence="1" type="ORF">EYF80_059384</name>
</gene>
<evidence type="ECO:0000313" key="2">
    <source>
        <dbReference type="Proteomes" id="UP000314294"/>
    </source>
</evidence>
<proteinExistence type="predicted"/>
<name>A0A4Z2EPY7_9TELE</name>
<reference evidence="1 2" key="1">
    <citation type="submission" date="2019-03" db="EMBL/GenBank/DDBJ databases">
        <title>First draft genome of Liparis tanakae, snailfish: a comprehensive survey of snailfish specific genes.</title>
        <authorList>
            <person name="Kim W."/>
            <person name="Song I."/>
            <person name="Jeong J.-H."/>
            <person name="Kim D."/>
            <person name="Kim S."/>
            <person name="Ryu S."/>
            <person name="Song J.Y."/>
            <person name="Lee S.K."/>
        </authorList>
    </citation>
    <scope>NUCLEOTIDE SEQUENCE [LARGE SCALE GENOMIC DNA]</scope>
    <source>
        <tissue evidence="1">Muscle</tissue>
    </source>
</reference>
<dbReference type="EMBL" id="SRLO01004460">
    <property type="protein sequence ID" value="TNN30464.1"/>
    <property type="molecule type" value="Genomic_DNA"/>
</dbReference>
<dbReference type="Proteomes" id="UP000314294">
    <property type="component" value="Unassembled WGS sequence"/>
</dbReference>
<comment type="caution">
    <text evidence="1">The sequence shown here is derived from an EMBL/GenBank/DDBJ whole genome shotgun (WGS) entry which is preliminary data.</text>
</comment>